<reference evidence="5" key="2">
    <citation type="submission" date="2025-08" db="UniProtKB">
        <authorList>
            <consortium name="RefSeq"/>
        </authorList>
    </citation>
    <scope>IDENTIFICATION</scope>
</reference>
<dbReference type="InterPro" id="IPR002068">
    <property type="entry name" value="A-crystallin/Hsp20_dom"/>
</dbReference>
<gene>
    <name evidence="5" type="primary">LOC107027864</name>
</gene>
<dbReference type="SUPFAM" id="SSF49764">
    <property type="entry name" value="HSP20-like chaperones"/>
    <property type="match status" value="1"/>
</dbReference>
<feature type="non-terminal residue" evidence="5">
    <location>
        <position position="1"/>
    </location>
</feature>
<dbReference type="CDD" id="cd00298">
    <property type="entry name" value="ACD_sHsps_p23-like"/>
    <property type="match status" value="1"/>
</dbReference>
<organism evidence="4 5">
    <name type="scientific">Solanum pennellii</name>
    <name type="common">Tomato</name>
    <name type="synonym">Lycopersicon pennellii</name>
    <dbReference type="NCBI Taxonomy" id="28526"/>
    <lineage>
        <taxon>Eukaryota</taxon>
        <taxon>Viridiplantae</taxon>
        <taxon>Streptophyta</taxon>
        <taxon>Embryophyta</taxon>
        <taxon>Tracheophyta</taxon>
        <taxon>Spermatophyta</taxon>
        <taxon>Magnoliopsida</taxon>
        <taxon>eudicotyledons</taxon>
        <taxon>Gunneridae</taxon>
        <taxon>Pentapetalae</taxon>
        <taxon>asterids</taxon>
        <taxon>lamiids</taxon>
        <taxon>Solanales</taxon>
        <taxon>Solanaceae</taxon>
        <taxon>Solanoideae</taxon>
        <taxon>Solaneae</taxon>
        <taxon>Solanum</taxon>
        <taxon>Solanum subgen. Lycopersicon</taxon>
    </lineage>
</organism>
<feature type="domain" description="SHSP" evidence="3">
    <location>
        <begin position="82"/>
        <end position="179"/>
    </location>
</feature>
<reference evidence="4" key="1">
    <citation type="journal article" date="2014" name="Nat. Genet.">
        <title>The genome of the stress-tolerant wild tomato species Solanum pennellii.</title>
        <authorList>
            <person name="Bolger A."/>
            <person name="Scossa F."/>
            <person name="Bolger M.E."/>
            <person name="Lanz C."/>
            <person name="Maumus F."/>
            <person name="Tohge T."/>
            <person name="Quesneville H."/>
            <person name="Alseekh S."/>
            <person name="Sorensen I."/>
            <person name="Lichtenstein G."/>
            <person name="Fich E.A."/>
            <person name="Conte M."/>
            <person name="Keller H."/>
            <person name="Schneeberger K."/>
            <person name="Schwacke R."/>
            <person name="Ofner I."/>
            <person name="Vrebalov J."/>
            <person name="Xu Y."/>
            <person name="Osorio S."/>
            <person name="Aflitos S.A."/>
            <person name="Schijlen E."/>
            <person name="Jimenez-Gomez J.M."/>
            <person name="Ryngajllo M."/>
            <person name="Kimura S."/>
            <person name="Kumar R."/>
            <person name="Koenig D."/>
            <person name="Headland L.R."/>
            <person name="Maloof J.N."/>
            <person name="Sinha N."/>
            <person name="van Ham R.C."/>
            <person name="Lankhorst R.K."/>
            <person name="Mao L."/>
            <person name="Vogel A."/>
            <person name="Arsova B."/>
            <person name="Panstruga R."/>
            <person name="Fei Z."/>
            <person name="Rose J.K."/>
            <person name="Zamir D."/>
            <person name="Carrari F."/>
            <person name="Giovannoni J.J."/>
            <person name="Weigel D."/>
            <person name="Usadel B."/>
            <person name="Fernie A.R."/>
        </authorList>
    </citation>
    <scope>NUCLEOTIDE SEQUENCE [LARGE SCALE GENOMIC DNA]</scope>
    <source>
        <strain evidence="4">cv. LA0716</strain>
    </source>
</reference>
<dbReference type="Pfam" id="PF00011">
    <property type="entry name" value="HSP20"/>
    <property type="match status" value="1"/>
</dbReference>
<comment type="similarity">
    <text evidence="1 2">Belongs to the small heat shock protein (HSP20) family.</text>
</comment>
<name>A0ABM1HEH4_SOLPN</name>
<sequence length="179" mass="19513">SRKSQIDREKCLALSIRKAAGASTLFKLLSSKSQFTTAAPSITRFFSSITTSDSNSLSNEQKNSTQPILVTGSPQEFKMENPFQSAGPKEVLEVDTLKDGILVRVAMPGVGEDGIKVWLENNTVYFTGKGDIEVESEESGRKYGGSLEFSTDCCKAEKVEAQMKNGILRMVIKGEMGED</sequence>
<dbReference type="RefSeq" id="XP_015084400.2">
    <property type="nucleotide sequence ID" value="XM_015228914.2"/>
</dbReference>
<dbReference type="Gene3D" id="2.60.40.790">
    <property type="match status" value="1"/>
</dbReference>
<evidence type="ECO:0000256" key="2">
    <source>
        <dbReference type="RuleBase" id="RU003616"/>
    </source>
</evidence>
<dbReference type="PROSITE" id="PS01031">
    <property type="entry name" value="SHSP"/>
    <property type="match status" value="1"/>
</dbReference>
<dbReference type="InterPro" id="IPR008978">
    <property type="entry name" value="HSP20-like_chaperone"/>
</dbReference>
<evidence type="ECO:0000256" key="1">
    <source>
        <dbReference type="PROSITE-ProRule" id="PRU00285"/>
    </source>
</evidence>
<dbReference type="Proteomes" id="UP000694930">
    <property type="component" value="Chromosome 8"/>
</dbReference>
<evidence type="ECO:0000313" key="5">
    <source>
        <dbReference type="RefSeq" id="XP_015084400.2"/>
    </source>
</evidence>
<dbReference type="PANTHER" id="PTHR46991:SF4">
    <property type="entry name" value="14.7 KDA HEAT SHOCK PROTEIN-LIKE"/>
    <property type="match status" value="1"/>
</dbReference>
<dbReference type="InterPro" id="IPR044656">
    <property type="entry name" value="HSP14.7/HSP23.5/HSP23.6-like"/>
</dbReference>
<dbReference type="PANTHER" id="PTHR46991">
    <property type="entry name" value="23.5 KDA HEAT SHOCK PROTEIN, MITOCHONDRIAL"/>
    <property type="match status" value="1"/>
</dbReference>
<proteinExistence type="inferred from homology"/>
<evidence type="ECO:0000259" key="3">
    <source>
        <dbReference type="PROSITE" id="PS01031"/>
    </source>
</evidence>
<dbReference type="GeneID" id="107027864"/>
<evidence type="ECO:0000313" key="4">
    <source>
        <dbReference type="Proteomes" id="UP000694930"/>
    </source>
</evidence>
<accession>A0ABM1HEH4</accession>
<keyword evidence="4" id="KW-1185">Reference proteome</keyword>
<protein>
    <submittedName>
        <fullName evidence="5">14.7 kDa heat shock protein-like</fullName>
    </submittedName>
</protein>